<sequence>MLCIARLPYLRVHWCCYLTCGCIGAASGTILGGTLVYGAEG</sequence>
<dbReference type="EMBL" id="AEDQ01000029">
    <property type="protein sequence ID" value="EFL43786.1"/>
    <property type="molecule type" value="Genomic_DNA"/>
</dbReference>
<feature type="transmembrane region" description="Helical" evidence="1">
    <location>
        <begin position="12"/>
        <end position="37"/>
    </location>
</feature>
<proteinExistence type="predicted"/>
<keyword evidence="1" id="KW-0472">Membrane</keyword>
<name>A0ABN0AZ84_9ACTN</name>
<dbReference type="PROSITE" id="PS51257">
    <property type="entry name" value="PROKAR_LIPOPROTEIN"/>
    <property type="match status" value="1"/>
</dbReference>
<protein>
    <submittedName>
        <fullName evidence="2">Uncharacterized protein</fullName>
    </submittedName>
</protein>
<gene>
    <name evidence="2" type="ORF">HMPREF9248_0606</name>
</gene>
<evidence type="ECO:0000256" key="1">
    <source>
        <dbReference type="SAM" id="Phobius"/>
    </source>
</evidence>
<reference evidence="2 3" key="1">
    <citation type="submission" date="2010-08" db="EMBL/GenBank/DDBJ databases">
        <authorList>
            <person name="Durkin A.S."/>
            <person name="Madupu R."/>
            <person name="Torralba M."/>
            <person name="Gillis M."/>
            <person name="Methe B."/>
            <person name="Sutton G."/>
            <person name="Nelson K.E."/>
        </authorList>
    </citation>
    <scope>NUCLEOTIDE SEQUENCE [LARGE SCALE GENOMIC DNA]</scope>
    <source>
        <strain evidence="2 3">PB189-T1-4</strain>
    </source>
</reference>
<keyword evidence="1" id="KW-1133">Transmembrane helix</keyword>
<evidence type="ECO:0000313" key="3">
    <source>
        <dbReference type="Proteomes" id="UP000004431"/>
    </source>
</evidence>
<comment type="caution">
    <text evidence="2">The sequence shown here is derived from an EMBL/GenBank/DDBJ whole genome shotgun (WGS) entry which is preliminary data.</text>
</comment>
<keyword evidence="1" id="KW-0812">Transmembrane</keyword>
<accession>A0ABN0AZ84</accession>
<organism evidence="2 3">
    <name type="scientific">Fannyhessea vaginae PB189-T1-4</name>
    <dbReference type="NCBI Taxonomy" id="866774"/>
    <lineage>
        <taxon>Bacteria</taxon>
        <taxon>Bacillati</taxon>
        <taxon>Actinomycetota</taxon>
        <taxon>Coriobacteriia</taxon>
        <taxon>Coriobacteriales</taxon>
        <taxon>Atopobiaceae</taxon>
        <taxon>Fannyhessea</taxon>
    </lineage>
</organism>
<keyword evidence="3" id="KW-1185">Reference proteome</keyword>
<evidence type="ECO:0000313" key="2">
    <source>
        <dbReference type="EMBL" id="EFL43786.1"/>
    </source>
</evidence>
<dbReference type="Proteomes" id="UP000004431">
    <property type="component" value="Unassembled WGS sequence"/>
</dbReference>